<organism evidence="1 2">
    <name type="scientific">Microbacterium deminutum</name>
    <dbReference type="NCBI Taxonomy" id="344164"/>
    <lineage>
        <taxon>Bacteria</taxon>
        <taxon>Bacillati</taxon>
        <taxon>Actinomycetota</taxon>
        <taxon>Actinomycetes</taxon>
        <taxon>Micrococcales</taxon>
        <taxon>Microbacteriaceae</taxon>
        <taxon>Microbacterium</taxon>
    </lineage>
</organism>
<reference evidence="1 2" key="1">
    <citation type="journal article" date="2019" name="Int. J. Syst. Evol. Microbiol.">
        <title>The Global Catalogue of Microorganisms (GCM) 10K type strain sequencing project: providing services to taxonomists for standard genome sequencing and annotation.</title>
        <authorList>
            <consortium name="The Broad Institute Genomics Platform"/>
            <consortium name="The Broad Institute Genome Sequencing Center for Infectious Disease"/>
            <person name="Wu L."/>
            <person name="Ma J."/>
        </authorList>
    </citation>
    <scope>NUCLEOTIDE SEQUENCE [LARGE SCALE GENOMIC DNA]</scope>
    <source>
        <strain evidence="1 2">JCM 14901</strain>
    </source>
</reference>
<sequence>MVAAAIAPPARQTKSPAWALTTRTQGALSAMELLFASGSRPRGSRPRIDLDQRHGVIESHYSRFGQDSVYNIGDGYPSGRR</sequence>
<dbReference type="EMBL" id="BAAAOG010000004">
    <property type="protein sequence ID" value="GAA1959955.1"/>
    <property type="molecule type" value="Genomic_DNA"/>
</dbReference>
<name>A0ABN2QXI7_9MICO</name>
<evidence type="ECO:0000313" key="1">
    <source>
        <dbReference type="EMBL" id="GAA1959955.1"/>
    </source>
</evidence>
<gene>
    <name evidence="1" type="ORF">GCM10009776_23130</name>
</gene>
<accession>A0ABN2QXI7</accession>
<proteinExistence type="predicted"/>
<protein>
    <submittedName>
        <fullName evidence="1">Uncharacterized protein</fullName>
    </submittedName>
</protein>
<keyword evidence="2" id="KW-1185">Reference proteome</keyword>
<evidence type="ECO:0000313" key="2">
    <source>
        <dbReference type="Proteomes" id="UP001499933"/>
    </source>
</evidence>
<dbReference type="Proteomes" id="UP001499933">
    <property type="component" value="Unassembled WGS sequence"/>
</dbReference>
<comment type="caution">
    <text evidence="1">The sequence shown here is derived from an EMBL/GenBank/DDBJ whole genome shotgun (WGS) entry which is preliminary data.</text>
</comment>